<protein>
    <submittedName>
        <fullName evidence="1">Uncharacterized protein</fullName>
    </submittedName>
</protein>
<evidence type="ECO:0000313" key="1">
    <source>
        <dbReference type="EMBL" id="UOO82458.1"/>
    </source>
</evidence>
<proteinExistence type="predicted"/>
<reference evidence="1 2" key="1">
    <citation type="journal article" date="2022" name="Res Sq">
        <title>Evolution of multicellular longitudinally dividing oral cavity symbionts (Neisseriaceae).</title>
        <authorList>
            <person name="Nyongesa S."/>
            <person name="Weber P."/>
            <person name="Bernet E."/>
            <person name="Pullido F."/>
            <person name="Nieckarz M."/>
            <person name="Delaby M."/>
            <person name="Nieves C."/>
            <person name="Viehboeck T."/>
            <person name="Krause N."/>
            <person name="Rivera-Millot A."/>
            <person name="Nakamura A."/>
            <person name="Vischer N."/>
            <person name="VanNieuwenhze M."/>
            <person name="Brun Y."/>
            <person name="Cava F."/>
            <person name="Bulgheresi S."/>
            <person name="Veyrier F."/>
        </authorList>
    </citation>
    <scope>NUCLEOTIDE SEQUENCE [LARGE SCALE GENOMIC DNA]</scope>
    <source>
        <strain evidence="1 2">CCUG 63373m</strain>
    </source>
</reference>
<gene>
    <name evidence="1" type="ORF">LVJ83_03015</name>
</gene>
<accession>A0ABY4DTU4</accession>
<evidence type="ECO:0000313" key="2">
    <source>
        <dbReference type="Proteomes" id="UP000829817"/>
    </source>
</evidence>
<name>A0ABY4DTU4_9NEIS</name>
<keyword evidence="2" id="KW-1185">Reference proteome</keyword>
<organism evidence="1 2">
    <name type="scientific">Uruburuella testudinis</name>
    <dbReference type="NCBI Taxonomy" id="1282863"/>
    <lineage>
        <taxon>Bacteria</taxon>
        <taxon>Pseudomonadati</taxon>
        <taxon>Pseudomonadota</taxon>
        <taxon>Betaproteobacteria</taxon>
        <taxon>Neisseriales</taxon>
        <taxon>Neisseriaceae</taxon>
        <taxon>Uruburuella</taxon>
    </lineage>
</organism>
<dbReference type="RefSeq" id="WP_244786185.1">
    <property type="nucleotide sequence ID" value="NZ_CP091508.1"/>
</dbReference>
<dbReference type="EMBL" id="CP091508">
    <property type="protein sequence ID" value="UOO82458.1"/>
    <property type="molecule type" value="Genomic_DNA"/>
</dbReference>
<dbReference type="Proteomes" id="UP000829817">
    <property type="component" value="Chromosome"/>
</dbReference>
<sequence>MLTLPSALPTVIRNPIKQGRLKLCFYRFQTALTYRQTLNRRHRATLILHRCGR</sequence>